<evidence type="ECO:0000256" key="1">
    <source>
        <dbReference type="ARBA" id="ARBA00004651"/>
    </source>
</evidence>
<dbReference type="AlphaFoldDB" id="A0A3D9L306"/>
<evidence type="ECO:0000256" key="4">
    <source>
        <dbReference type="ARBA" id="ARBA00022989"/>
    </source>
</evidence>
<dbReference type="OrthoDB" id="5933722at2"/>
<feature type="domain" description="ABC3 transporter permease C-terminal" evidence="7">
    <location>
        <begin position="735"/>
        <end position="835"/>
    </location>
</feature>
<keyword evidence="3 6" id="KW-0812">Transmembrane</keyword>
<dbReference type="RefSeq" id="WP_115867951.1">
    <property type="nucleotide sequence ID" value="NZ_QREG01000008.1"/>
</dbReference>
<dbReference type="InterPro" id="IPR003838">
    <property type="entry name" value="ABC3_permease_C"/>
</dbReference>
<gene>
    <name evidence="9" type="ORF">C7460_10829</name>
</gene>
<feature type="transmembrane region" description="Helical" evidence="6">
    <location>
        <begin position="95"/>
        <end position="115"/>
    </location>
</feature>
<reference evidence="9 10" key="1">
    <citation type="submission" date="2018-07" db="EMBL/GenBank/DDBJ databases">
        <title>Genomic Encyclopedia of Type Strains, Phase IV (KMG-IV): sequencing the most valuable type-strain genomes for metagenomic binning, comparative biology and taxonomic classification.</title>
        <authorList>
            <person name="Goeker M."/>
        </authorList>
    </citation>
    <scope>NUCLEOTIDE SEQUENCE [LARGE SCALE GENOMIC DNA]</scope>
    <source>
        <strain evidence="9 10">DSM 4134</strain>
    </source>
</reference>
<sequence>MGSKLNTWLDRLLERFCDPHLFEGIKGDLLELYAYDLETGSTQKAKWRHLLRVIGFFRIVFLNKSRSMLWQKVALLRSYFTTTWRVGLRNKTSTTVNLSGLILGITACIFLALYIHHEWSYERHFTNHERTYRLVIDMEYGNELVELAITPTGLAHKVHSELSQVTSHTILRRYSHFHFHKGEELVSIKRMYRTDQNLHEIFDYQWVAGDPLQALKNPHSLVVTTTTAQRLFGDSYALGQTITADDGSIYTVTGIITDPPATSHFHPEAFVSMTDPTEQLSMDAWRWAAYIQLKEGVQAAAFQQELDQLANEIFTATGHNGRGKIWVKMQPLTDIHFTSRRKFELEPNDGNLLYLKGFCILFLLILLMSIVNFINLSTAQASQRLKEIQVRKTFGAFQGNIRGQFLFETACYVLFALLISILLVGLLQPAFEHFAEVSSPLSIDWPTGGLVIGGFLVLTYATGLYPAKYVAKLAASRNPKTKGFRSSLVLIQLTLCTLVISATTVIYLQINFMNQQDLGFNKEQVMYVNLDQSDREHFHELSNALQQLPAVTHVAATYQLPGDIPPVNNFQFHTADGEQKLVCPHIYVDHGFLDALQIELLAGSNFKPYRGEESIGLIVNEQFLRSTGWSPQEAIGKTLKSGTRFEDKIIGVIRNFHFNSLHTAIEPLVIRHASGSQYMLVRLATQDLSATINQMTDTWQEIAQTPEVNFAFLDQNFQQQYNKDEKRADFFAGTSLLIIFISLSGLFGLSTYAAQRRLKEMSIRKVHGANQWHIIQLMTGPFFRLSLLAAVLATPAAYWLLTRWLQNFAYAITLQWWMLLVPVSLLMLLVVSVLSVKCFQVVWINPAKILRNE</sequence>
<accession>A0A3D9L306</accession>
<dbReference type="Pfam" id="PF02687">
    <property type="entry name" value="FtsX"/>
    <property type="match status" value="2"/>
</dbReference>
<evidence type="ECO:0000259" key="7">
    <source>
        <dbReference type="Pfam" id="PF02687"/>
    </source>
</evidence>
<evidence type="ECO:0000256" key="5">
    <source>
        <dbReference type="ARBA" id="ARBA00023136"/>
    </source>
</evidence>
<feature type="transmembrane region" description="Helical" evidence="6">
    <location>
        <begin position="782"/>
        <end position="801"/>
    </location>
</feature>
<evidence type="ECO:0000259" key="8">
    <source>
        <dbReference type="Pfam" id="PF12704"/>
    </source>
</evidence>
<dbReference type="InterPro" id="IPR050250">
    <property type="entry name" value="Macrolide_Exporter_MacB"/>
</dbReference>
<dbReference type="GO" id="GO:0005886">
    <property type="term" value="C:plasma membrane"/>
    <property type="evidence" value="ECO:0007669"/>
    <property type="project" value="UniProtKB-SubCell"/>
</dbReference>
<dbReference type="InterPro" id="IPR047699">
    <property type="entry name" value="Permease_put_prefix"/>
</dbReference>
<evidence type="ECO:0000313" key="9">
    <source>
        <dbReference type="EMBL" id="RED99413.1"/>
    </source>
</evidence>
<dbReference type="Pfam" id="PF12704">
    <property type="entry name" value="MacB_PCD"/>
    <property type="match status" value="1"/>
</dbReference>
<proteinExistence type="predicted"/>
<keyword evidence="5 6" id="KW-0472">Membrane</keyword>
<dbReference type="PANTHER" id="PTHR30572">
    <property type="entry name" value="MEMBRANE COMPONENT OF TRANSPORTER-RELATED"/>
    <property type="match status" value="1"/>
</dbReference>
<feature type="domain" description="ABC3 transporter permease C-terminal" evidence="7">
    <location>
        <begin position="360"/>
        <end position="473"/>
    </location>
</feature>
<protein>
    <submittedName>
        <fullName evidence="9">Putative ABC transport system permease protein</fullName>
    </submittedName>
</protein>
<dbReference type="GO" id="GO:0022857">
    <property type="term" value="F:transmembrane transporter activity"/>
    <property type="evidence" value="ECO:0007669"/>
    <property type="project" value="TreeGrafter"/>
</dbReference>
<dbReference type="EMBL" id="QREG01000008">
    <property type="protein sequence ID" value="RED99413.1"/>
    <property type="molecule type" value="Genomic_DNA"/>
</dbReference>
<comment type="subcellular location">
    <subcellularLocation>
        <location evidence="1">Cell membrane</location>
        <topology evidence="1">Multi-pass membrane protein</topology>
    </subcellularLocation>
</comment>
<dbReference type="NCBIfam" id="NF038404">
    <property type="entry name" value="perm_prefix_2"/>
    <property type="match status" value="1"/>
</dbReference>
<evidence type="ECO:0000256" key="6">
    <source>
        <dbReference type="SAM" id="Phobius"/>
    </source>
</evidence>
<dbReference type="Proteomes" id="UP000256779">
    <property type="component" value="Unassembled WGS sequence"/>
</dbReference>
<feature type="transmembrane region" description="Helical" evidence="6">
    <location>
        <begin position="447"/>
        <end position="467"/>
    </location>
</feature>
<feature type="transmembrane region" description="Helical" evidence="6">
    <location>
        <begin position="488"/>
        <end position="508"/>
    </location>
</feature>
<comment type="caution">
    <text evidence="9">The sequence shown here is derived from an EMBL/GenBank/DDBJ whole genome shotgun (WGS) entry which is preliminary data.</text>
</comment>
<evidence type="ECO:0000256" key="3">
    <source>
        <dbReference type="ARBA" id="ARBA00022692"/>
    </source>
</evidence>
<evidence type="ECO:0000256" key="2">
    <source>
        <dbReference type="ARBA" id="ARBA00022475"/>
    </source>
</evidence>
<dbReference type="InterPro" id="IPR025857">
    <property type="entry name" value="MacB_PCD"/>
</dbReference>
<keyword evidence="2" id="KW-1003">Cell membrane</keyword>
<keyword evidence="4 6" id="KW-1133">Transmembrane helix</keyword>
<keyword evidence="10" id="KW-1185">Reference proteome</keyword>
<name>A0A3D9L306_MARFU</name>
<organism evidence="9 10">
    <name type="scientific">Marinoscillum furvescens DSM 4134</name>
    <dbReference type="NCBI Taxonomy" id="1122208"/>
    <lineage>
        <taxon>Bacteria</taxon>
        <taxon>Pseudomonadati</taxon>
        <taxon>Bacteroidota</taxon>
        <taxon>Cytophagia</taxon>
        <taxon>Cytophagales</taxon>
        <taxon>Reichenbachiellaceae</taxon>
        <taxon>Marinoscillum</taxon>
    </lineage>
</organism>
<dbReference type="PANTHER" id="PTHR30572:SF18">
    <property type="entry name" value="ABC-TYPE MACROLIDE FAMILY EXPORT SYSTEM PERMEASE COMPONENT 2"/>
    <property type="match status" value="1"/>
</dbReference>
<evidence type="ECO:0000313" key="10">
    <source>
        <dbReference type="Proteomes" id="UP000256779"/>
    </source>
</evidence>
<feature type="transmembrane region" description="Helical" evidence="6">
    <location>
        <begin position="816"/>
        <end position="844"/>
    </location>
</feature>
<feature type="transmembrane region" description="Helical" evidence="6">
    <location>
        <begin position="405"/>
        <end position="427"/>
    </location>
</feature>
<feature type="domain" description="MacB-like periplasmic core" evidence="8">
    <location>
        <begin position="94"/>
        <end position="309"/>
    </location>
</feature>
<feature type="transmembrane region" description="Helical" evidence="6">
    <location>
        <begin position="353"/>
        <end position="376"/>
    </location>
</feature>
<feature type="transmembrane region" description="Helical" evidence="6">
    <location>
        <begin position="730"/>
        <end position="754"/>
    </location>
</feature>